<dbReference type="GO" id="GO:0006865">
    <property type="term" value="P:amino acid transport"/>
    <property type="evidence" value="ECO:0007669"/>
    <property type="project" value="UniProtKB-KW"/>
</dbReference>
<keyword evidence="5" id="KW-0029">Amino-acid transport</keyword>
<evidence type="ECO:0000256" key="6">
    <source>
        <dbReference type="ARBA" id="ARBA00022989"/>
    </source>
</evidence>
<feature type="transmembrane region" description="Helical" evidence="8">
    <location>
        <begin position="65"/>
        <end position="86"/>
    </location>
</feature>
<comment type="subcellular location">
    <subcellularLocation>
        <location evidence="1">Endomembrane system</location>
        <topology evidence="1">Multi-pass membrane protein</topology>
    </subcellularLocation>
    <subcellularLocation>
        <location evidence="8">Vacuole membrane</location>
        <topology evidence="8">Multi-pass membrane protein</topology>
    </subcellularLocation>
</comment>
<organism evidence="9 10">
    <name type="scientific">Lojkania enalia</name>
    <dbReference type="NCBI Taxonomy" id="147567"/>
    <lineage>
        <taxon>Eukaryota</taxon>
        <taxon>Fungi</taxon>
        <taxon>Dikarya</taxon>
        <taxon>Ascomycota</taxon>
        <taxon>Pezizomycotina</taxon>
        <taxon>Dothideomycetes</taxon>
        <taxon>Pleosporomycetidae</taxon>
        <taxon>Pleosporales</taxon>
        <taxon>Pleosporales incertae sedis</taxon>
        <taxon>Lojkania</taxon>
    </lineage>
</organism>
<name>A0A9P4K5A6_9PLEO</name>
<evidence type="ECO:0000313" key="10">
    <source>
        <dbReference type="Proteomes" id="UP000800093"/>
    </source>
</evidence>
<sequence length="460" mass="50269">MLLLPMPGSPSASWPVFQARLKAIFEGADPRVCCAFWLFGLINNVLYVIILSAALDLVGPKVPKGVVLLADVIPSFLTKLCAPYFIHKIPYHARIPVFAALSACGMLIIALTPAERDSRTIGIKMCGVILASLSSGGGELSFLGLTHYYGHFALASWGSGTGGAGLIGAGAYAVATTVLSISPRSSLLAFSFLPIIMLISFFLILPLSPLKAMSGKHSYEALQDAEQQGPGEESAEDIDVQDYRGEREGLISSSLHSTTGLSFDSTNSKRLSQAWRSFKANLKRSRGLFFPYMLPLLLVYIAEYTINQGVAPTLLFPLSSSPFQEYRSFYSTYNAIYQVGVFISRSSTPFIRVHHLYLPSLLQVANLVVLTMHAMFNFIPHFYIVCIIIFWEGLLGGLVYVSTFAEITDNVPKKDREFSLGATSVSDSAGICAAGFISMAFEVWLCKWQVDHGRSYCKLQ</sequence>
<keyword evidence="3" id="KW-0813">Transport</keyword>
<keyword evidence="8" id="KW-0926">Vacuole</keyword>
<dbReference type="PRINTS" id="PR01315">
    <property type="entry name" value="BATTENIN"/>
</dbReference>
<keyword evidence="4 8" id="KW-0812">Transmembrane</keyword>
<dbReference type="InterPro" id="IPR036259">
    <property type="entry name" value="MFS_trans_sf"/>
</dbReference>
<feature type="transmembrane region" description="Helical" evidence="8">
    <location>
        <begin position="92"/>
        <end position="114"/>
    </location>
</feature>
<dbReference type="InterPro" id="IPR003492">
    <property type="entry name" value="Battenin_disease_Cln3"/>
</dbReference>
<dbReference type="AlphaFoldDB" id="A0A9P4K5A6"/>
<evidence type="ECO:0000256" key="7">
    <source>
        <dbReference type="ARBA" id="ARBA00023136"/>
    </source>
</evidence>
<feature type="transmembrane region" description="Helical" evidence="8">
    <location>
        <begin position="187"/>
        <end position="207"/>
    </location>
</feature>
<feature type="transmembrane region" description="Helical" evidence="8">
    <location>
        <begin position="126"/>
        <end position="149"/>
    </location>
</feature>
<feature type="transmembrane region" description="Helical" evidence="8">
    <location>
        <begin position="35"/>
        <end position="58"/>
    </location>
</feature>
<dbReference type="Proteomes" id="UP000800093">
    <property type="component" value="Unassembled WGS sequence"/>
</dbReference>
<dbReference type="InterPro" id="IPR018460">
    <property type="entry name" value="Battenin_disease_Cln3_subgr"/>
</dbReference>
<dbReference type="OrthoDB" id="5965864at2759"/>
<evidence type="ECO:0000256" key="1">
    <source>
        <dbReference type="ARBA" id="ARBA00004127"/>
    </source>
</evidence>
<dbReference type="PANTHER" id="PTHR10981">
    <property type="entry name" value="BATTENIN"/>
    <property type="match status" value="1"/>
</dbReference>
<keyword evidence="6 8" id="KW-1133">Transmembrane helix</keyword>
<accession>A0A9P4K5A6</accession>
<comment type="similarity">
    <text evidence="2 8">Belongs to the battenin family.</text>
</comment>
<dbReference type="GO" id="GO:0012505">
    <property type="term" value="C:endomembrane system"/>
    <property type="evidence" value="ECO:0007669"/>
    <property type="project" value="UniProtKB-SubCell"/>
</dbReference>
<protein>
    <recommendedName>
        <fullName evidence="8">Protein BTN</fullName>
    </recommendedName>
</protein>
<evidence type="ECO:0000256" key="2">
    <source>
        <dbReference type="ARBA" id="ARBA00007467"/>
    </source>
</evidence>
<evidence type="ECO:0000313" key="9">
    <source>
        <dbReference type="EMBL" id="KAF2262336.1"/>
    </source>
</evidence>
<feature type="transmembrane region" description="Helical" evidence="8">
    <location>
        <begin position="288"/>
        <end position="306"/>
    </location>
</feature>
<dbReference type="SUPFAM" id="SSF103473">
    <property type="entry name" value="MFS general substrate transporter"/>
    <property type="match status" value="1"/>
</dbReference>
<dbReference type="EMBL" id="ML986641">
    <property type="protein sequence ID" value="KAF2262336.1"/>
    <property type="molecule type" value="Genomic_DNA"/>
</dbReference>
<dbReference type="PANTHER" id="PTHR10981:SF0">
    <property type="entry name" value="BATTENIN"/>
    <property type="match status" value="1"/>
</dbReference>
<dbReference type="GO" id="GO:0005774">
    <property type="term" value="C:vacuolar membrane"/>
    <property type="evidence" value="ECO:0007669"/>
    <property type="project" value="UniProtKB-SubCell"/>
</dbReference>
<proteinExistence type="inferred from homology"/>
<keyword evidence="7 8" id="KW-0472">Membrane</keyword>
<evidence type="ECO:0000256" key="8">
    <source>
        <dbReference type="RuleBase" id="RU361113"/>
    </source>
</evidence>
<feature type="transmembrane region" description="Helical" evidence="8">
    <location>
        <begin position="382"/>
        <end position="405"/>
    </location>
</feature>
<dbReference type="GO" id="GO:0051453">
    <property type="term" value="P:regulation of intracellular pH"/>
    <property type="evidence" value="ECO:0007669"/>
    <property type="project" value="TreeGrafter"/>
</dbReference>
<comment type="caution">
    <text evidence="9">The sequence shown here is derived from an EMBL/GenBank/DDBJ whole genome shotgun (WGS) entry which is preliminary data.</text>
</comment>
<dbReference type="Pfam" id="PF02487">
    <property type="entry name" value="CLN3"/>
    <property type="match status" value="1"/>
</dbReference>
<evidence type="ECO:0000256" key="3">
    <source>
        <dbReference type="ARBA" id="ARBA00022448"/>
    </source>
</evidence>
<gene>
    <name evidence="9" type="ORF">CC78DRAFT_534835</name>
</gene>
<dbReference type="PIRSF" id="PIRSF015974">
    <property type="entry name" value="CLN3_BTN1"/>
    <property type="match status" value="1"/>
</dbReference>
<evidence type="ECO:0000256" key="4">
    <source>
        <dbReference type="ARBA" id="ARBA00022692"/>
    </source>
</evidence>
<reference evidence="10" key="1">
    <citation type="journal article" date="2020" name="Stud. Mycol.">
        <title>101 Dothideomycetes genomes: A test case for predicting lifestyles and emergence of pathogens.</title>
        <authorList>
            <person name="Haridas S."/>
            <person name="Albert R."/>
            <person name="Binder M."/>
            <person name="Bloem J."/>
            <person name="LaButti K."/>
            <person name="Salamov A."/>
            <person name="Andreopoulos B."/>
            <person name="Baker S."/>
            <person name="Barry K."/>
            <person name="Bills G."/>
            <person name="Bluhm B."/>
            <person name="Cannon C."/>
            <person name="Castanera R."/>
            <person name="Culley D."/>
            <person name="Daum C."/>
            <person name="Ezra D."/>
            <person name="Gonzalez J."/>
            <person name="Henrissat B."/>
            <person name="Kuo A."/>
            <person name="Liang C."/>
            <person name="Lipzen A."/>
            <person name="Lutzoni F."/>
            <person name="Magnuson J."/>
            <person name="Mondo S."/>
            <person name="Nolan M."/>
            <person name="Ohm R."/>
            <person name="Pangilinan J."/>
            <person name="Park H.-J."/>
            <person name="Ramirez L."/>
            <person name="Alfaro M."/>
            <person name="Sun H."/>
            <person name="Tritt A."/>
            <person name="Yoshinaga Y."/>
            <person name="Zwiers L.-H."/>
            <person name="Turgeon B."/>
            <person name="Goodwin S."/>
            <person name="Spatafora J."/>
            <person name="Crous P."/>
            <person name="Grigoriev I."/>
        </authorList>
    </citation>
    <scope>NUCLEOTIDE SEQUENCE [LARGE SCALE GENOMIC DNA]</scope>
    <source>
        <strain evidence="10">CBS 304.66</strain>
    </source>
</reference>
<evidence type="ECO:0000256" key="5">
    <source>
        <dbReference type="ARBA" id="ARBA00022970"/>
    </source>
</evidence>
<keyword evidence="10" id="KW-1185">Reference proteome</keyword>